<keyword evidence="3" id="KW-1185">Reference proteome</keyword>
<dbReference type="Proteomes" id="UP000241769">
    <property type="component" value="Unassembled WGS sequence"/>
</dbReference>
<keyword evidence="1" id="KW-0812">Transmembrane</keyword>
<evidence type="ECO:0000313" key="3">
    <source>
        <dbReference type="Proteomes" id="UP000241769"/>
    </source>
</evidence>
<dbReference type="EMBL" id="MDYQ01000100">
    <property type="protein sequence ID" value="PRP82599.1"/>
    <property type="molecule type" value="Genomic_DNA"/>
</dbReference>
<evidence type="ECO:0000256" key="1">
    <source>
        <dbReference type="SAM" id="Phobius"/>
    </source>
</evidence>
<keyword evidence="1" id="KW-1133">Transmembrane helix</keyword>
<protein>
    <submittedName>
        <fullName evidence="2">Uncharacterized protein</fullName>
    </submittedName>
</protein>
<accession>A0A2P6NF72</accession>
<dbReference type="AlphaFoldDB" id="A0A2P6NF72"/>
<proteinExistence type="predicted"/>
<comment type="caution">
    <text evidence="2">The sequence shown here is derived from an EMBL/GenBank/DDBJ whole genome shotgun (WGS) entry which is preliminary data.</text>
</comment>
<feature type="transmembrane region" description="Helical" evidence="1">
    <location>
        <begin position="761"/>
        <end position="784"/>
    </location>
</feature>
<keyword evidence="1" id="KW-0472">Membrane</keyword>
<organism evidence="2 3">
    <name type="scientific">Planoprotostelium fungivorum</name>
    <dbReference type="NCBI Taxonomy" id="1890364"/>
    <lineage>
        <taxon>Eukaryota</taxon>
        <taxon>Amoebozoa</taxon>
        <taxon>Evosea</taxon>
        <taxon>Variosea</taxon>
        <taxon>Cavosteliida</taxon>
        <taxon>Cavosteliaceae</taxon>
        <taxon>Planoprotostelium</taxon>
    </lineage>
</organism>
<reference evidence="2 3" key="1">
    <citation type="journal article" date="2018" name="Genome Biol. Evol.">
        <title>Multiple Roots of Fruiting Body Formation in Amoebozoa.</title>
        <authorList>
            <person name="Hillmann F."/>
            <person name="Forbes G."/>
            <person name="Novohradska S."/>
            <person name="Ferling I."/>
            <person name="Riege K."/>
            <person name="Groth M."/>
            <person name="Westermann M."/>
            <person name="Marz M."/>
            <person name="Spaller T."/>
            <person name="Winckler T."/>
            <person name="Schaap P."/>
            <person name="Glockner G."/>
        </authorList>
    </citation>
    <scope>NUCLEOTIDE SEQUENCE [LARGE SCALE GENOMIC DNA]</scope>
    <source>
        <strain evidence="2 3">Jena</strain>
    </source>
</reference>
<evidence type="ECO:0000313" key="2">
    <source>
        <dbReference type="EMBL" id="PRP82599.1"/>
    </source>
</evidence>
<name>A0A2P6NF72_9EUKA</name>
<gene>
    <name evidence="2" type="ORF">PROFUN_04904</name>
</gene>
<sequence>MASQELGTVLLHMANAVLWKCQDGSLTDNNCWTSFPSVHDTAIIQGQHNITLQENASLSIEQLIASEGASLFLFGTLTFQYVLLQNASFTTHSQSRLVGAGETPTFNATQSQVEIYGDGASNFSLTCDTTLSIRGTSCSLLLPLRDLRLYGSGAGLVDLTRFKANLSSISQNQSLSLDGGNFYFSRETELTVSGQLVLARGATLQSDDISLEDDSLLNVDASSSLSVISMQQTPDAQINFEGNLIFRSLAISSDRNVNVTLPINSADLIINRITLENGRTLIEGHDAVISTLQLNASTLTSDALRVVGTFICDGCTFQSCGQLGCHLSAGKFSLTNSSVDGARVYLTGKNIDVQTSLVMSGASNVTITGETLLRADIEGDGHLSVSSLTLSDTLQILRWSIPSLYVSSLYVTLPLSHPVNLTEISLTVQAIRIDNTSANAGSTTLFSGGRGFECSAWSLGDSSECPAARTFEHHLTDDGDVTVDVDYDFARAVEATVVNGRVRSSTSGYAVTYEGNVCGRKPDGIEITADGKILKGDTTITLSSDDRCRPLEISLRFLYLVDAREIYTESVLTTLPALDLSYPPLDFVWVDLAGNSWEIQWNTSYSLCQRTPQSITILGQLLPFSSPAKISVPMVGDACHVNSTEISVSWYSGFSSTPQSIDLIVPGQAKNCHVITSVSDGTVHASIAQEDRMTVCACGTPLWKASPLQDLLENLPFSPINETIDVPSGDTVYYTVTCHVYEHQEKGSVEVYHREKPKGSVVWLATGSAIVVLASLFVVGVTVFRHIINRALKEIDKVILLCSFSRYNRKPEKVTNAHRTLRFDIGAF</sequence>
<dbReference type="InParanoid" id="A0A2P6NF72"/>